<protein>
    <submittedName>
        <fullName evidence="2">Uncharacterized protein</fullName>
    </submittedName>
</protein>
<evidence type="ECO:0000313" key="3">
    <source>
        <dbReference type="Proteomes" id="UP000186817"/>
    </source>
</evidence>
<sequence>MSAMRLAFPSDSDDEETRYADQSATRWTQNDLMELAASRAWNRPVTDVSAGVVVHGMKLGRFARGFKVWRRRVAGTELAAALVTTAGALDSADLHETVRVEEPAFSTALAESFGREL</sequence>
<feature type="non-terminal residue" evidence="2">
    <location>
        <position position="117"/>
    </location>
</feature>
<accession>A0A1Q9BPY0</accession>
<organism evidence="2 3">
    <name type="scientific">Symbiodinium microadriaticum</name>
    <name type="common">Dinoflagellate</name>
    <name type="synonym">Zooxanthella microadriatica</name>
    <dbReference type="NCBI Taxonomy" id="2951"/>
    <lineage>
        <taxon>Eukaryota</taxon>
        <taxon>Sar</taxon>
        <taxon>Alveolata</taxon>
        <taxon>Dinophyceae</taxon>
        <taxon>Suessiales</taxon>
        <taxon>Symbiodiniaceae</taxon>
        <taxon>Symbiodinium</taxon>
    </lineage>
</organism>
<dbReference type="Proteomes" id="UP000186817">
    <property type="component" value="Unassembled WGS sequence"/>
</dbReference>
<dbReference type="AlphaFoldDB" id="A0A1Q9BPY0"/>
<proteinExistence type="predicted"/>
<name>A0A1Q9BPY0_SYMMI</name>
<dbReference type="EMBL" id="LSRX01007570">
    <property type="protein sequence ID" value="OLP72067.1"/>
    <property type="molecule type" value="Genomic_DNA"/>
</dbReference>
<gene>
    <name evidence="2" type="ORF">AK812_SmicGene48313</name>
</gene>
<evidence type="ECO:0000313" key="2">
    <source>
        <dbReference type="EMBL" id="OLP72067.1"/>
    </source>
</evidence>
<keyword evidence="3" id="KW-1185">Reference proteome</keyword>
<evidence type="ECO:0000256" key="1">
    <source>
        <dbReference type="SAM" id="MobiDB-lite"/>
    </source>
</evidence>
<feature type="region of interest" description="Disordered" evidence="1">
    <location>
        <begin position="1"/>
        <end position="23"/>
    </location>
</feature>
<reference evidence="2 3" key="1">
    <citation type="submission" date="2016-02" db="EMBL/GenBank/DDBJ databases">
        <title>Genome analysis of coral dinoflagellate symbionts highlights evolutionary adaptations to a symbiotic lifestyle.</title>
        <authorList>
            <person name="Aranda M."/>
            <person name="Li Y."/>
            <person name="Liew Y.J."/>
            <person name="Baumgarten S."/>
            <person name="Simakov O."/>
            <person name="Wilson M."/>
            <person name="Piel J."/>
            <person name="Ashoor H."/>
            <person name="Bougouffa S."/>
            <person name="Bajic V.B."/>
            <person name="Ryu T."/>
            <person name="Ravasi T."/>
            <person name="Bayer T."/>
            <person name="Micklem G."/>
            <person name="Kim H."/>
            <person name="Bhak J."/>
            <person name="Lajeunesse T.C."/>
            <person name="Voolstra C.R."/>
        </authorList>
    </citation>
    <scope>NUCLEOTIDE SEQUENCE [LARGE SCALE GENOMIC DNA]</scope>
    <source>
        <strain evidence="2 3">CCMP2467</strain>
    </source>
</reference>
<comment type="caution">
    <text evidence="2">The sequence shown here is derived from an EMBL/GenBank/DDBJ whole genome shotgun (WGS) entry which is preliminary data.</text>
</comment>